<reference evidence="1" key="1">
    <citation type="submission" date="2022-11" db="EMBL/GenBank/DDBJ databases">
        <authorList>
            <person name="Petersen C."/>
        </authorList>
    </citation>
    <scope>NUCLEOTIDE SEQUENCE</scope>
    <source>
        <strain evidence="1">IBT 16849</strain>
    </source>
</reference>
<dbReference type="AlphaFoldDB" id="A0A9W9JBM4"/>
<proteinExistence type="predicted"/>
<sequence>MPISADTTSPSLRECFAGFAAIAAPNPMYKERKGLRQDEFGDSTDSPILHITAESILIGSVNCVELLSSPKLGYEKAVFEVESGGVRYIAKCWSNNRRESAVNEFAVYERLHELRPSGFQSFARLVFSGDIICSAKFPEGRTLLLEKVPGEQLFDIWNRLLFAQMAHVFSESSSAIQALRSISIRQVDASRHNILYDRMNEKATLVDSEAVVELSVGEEVTSLNPELVLIFGVAGMSQFIHDE</sequence>
<reference evidence="1" key="2">
    <citation type="journal article" date="2023" name="IMA Fungus">
        <title>Comparative genomic study of the Penicillium genus elucidates a diverse pangenome and 15 lateral gene transfer events.</title>
        <authorList>
            <person name="Petersen C."/>
            <person name="Sorensen T."/>
            <person name="Nielsen M.R."/>
            <person name="Sondergaard T.E."/>
            <person name="Sorensen J.L."/>
            <person name="Fitzpatrick D.A."/>
            <person name="Frisvad J.C."/>
            <person name="Nielsen K.L."/>
        </authorList>
    </citation>
    <scope>NUCLEOTIDE SEQUENCE</scope>
    <source>
        <strain evidence="1">IBT 16849</strain>
    </source>
</reference>
<dbReference type="Proteomes" id="UP001150879">
    <property type="component" value="Unassembled WGS sequence"/>
</dbReference>
<comment type="caution">
    <text evidence="1">The sequence shown here is derived from an EMBL/GenBank/DDBJ whole genome shotgun (WGS) entry which is preliminary data.</text>
</comment>
<evidence type="ECO:0000313" key="2">
    <source>
        <dbReference type="Proteomes" id="UP001150879"/>
    </source>
</evidence>
<organism evidence="1 2">
    <name type="scientific">Penicillium cf. griseofulvum</name>
    <dbReference type="NCBI Taxonomy" id="2972120"/>
    <lineage>
        <taxon>Eukaryota</taxon>
        <taxon>Fungi</taxon>
        <taxon>Dikarya</taxon>
        <taxon>Ascomycota</taxon>
        <taxon>Pezizomycotina</taxon>
        <taxon>Eurotiomycetes</taxon>
        <taxon>Eurotiomycetidae</taxon>
        <taxon>Eurotiales</taxon>
        <taxon>Aspergillaceae</taxon>
        <taxon>Penicillium</taxon>
    </lineage>
</organism>
<name>A0A9W9JBM4_9EURO</name>
<evidence type="ECO:0008006" key="3">
    <source>
        <dbReference type="Google" id="ProtNLM"/>
    </source>
</evidence>
<dbReference type="SUPFAM" id="SSF56112">
    <property type="entry name" value="Protein kinase-like (PK-like)"/>
    <property type="match status" value="1"/>
</dbReference>
<keyword evidence="2" id="KW-1185">Reference proteome</keyword>
<evidence type="ECO:0000313" key="1">
    <source>
        <dbReference type="EMBL" id="KAJ5193773.1"/>
    </source>
</evidence>
<accession>A0A9W9JBM4</accession>
<dbReference type="EMBL" id="JAPQKP010000004">
    <property type="protein sequence ID" value="KAJ5193773.1"/>
    <property type="molecule type" value="Genomic_DNA"/>
</dbReference>
<dbReference type="Gene3D" id="1.10.510.10">
    <property type="entry name" value="Transferase(Phosphotransferase) domain 1"/>
    <property type="match status" value="1"/>
</dbReference>
<gene>
    <name evidence="1" type="ORF">N7472_006239</name>
</gene>
<dbReference type="InterPro" id="IPR011009">
    <property type="entry name" value="Kinase-like_dom_sf"/>
</dbReference>
<protein>
    <recommendedName>
        <fullName evidence="3">Protein kinase domain-containing protein</fullName>
    </recommendedName>
</protein>